<proteinExistence type="predicted"/>
<dbReference type="InterPro" id="IPR011004">
    <property type="entry name" value="Trimer_LpxA-like_sf"/>
</dbReference>
<sequence length="1025" mass="113999">MRYLYALVFLCLALHASAQKQVYIPGVFLTDPALSTWSYSRSVQSENFVCFWGPVVGEHPEIYSDPNLRFTPAHVLDTLEKLYDKFVHEIRFCNEDTSTNLGKYKIIIVINDTWPPGGPTGWAFGSSYDDVIGAMWVHPNAVRDGAVLSHELTHSLQGQNNIDRNKAGGFRNQSTGSFWETHANFMRLQVYPQFAKEDVPRWMATRSFQYSSTRHHYCAFNLLLTIQELDSLGMVSRLWHESAANEHPLITYRRLKGWTQSQLNDFIWEYAKRDVIADHTVLGTGAYIRAERRRLQNAEPHYLWRQYTLLKRVNDSLPRYVVPDYQAPQDYGYNIIPLHPTCANRIVKVKFRGHAETAGAGWRYGFVAVKTDGTTARYSASYSASEAEVTFAMKEDETLLYLVVSGAPSSHTTYVWEAGFPKIKRFPYEISIVNAAPEGYQAGFRDEFRSAGHIHANGGGWVSNSATVDASVYVGPKAIVRGAARLTGNVRVEGTAWVENAVLSNDVVVSGNGHVFGGTLSGSVQVTDNAILNYCTLSGNVVAKHNALEWGVTLGSGVVVGGDAETGSCSTSGVYLQTPHFNNGRAACDGKGAADVSNIDVNPAYALFSNEAMAISGSPECVPAEFLQNLALTATPATSYVSPWESLAAIKDGFTPAGSGDRGHGVYGNWNNPNSFQWVQYEWPQSYLINKTEVYWFDDNTGVRIPDTAYAEYWKDNAWVSLGPVPVQRDVFNTVFPGGIRTNKIRLLMRSNIQSTGIIEWRVWGSDSALPAPGYKLLSFAGTRTDGANQLQWETMADDLIAHYELEYGTDSIHFIRVATVAKNLAQRYRTTHASNSGNSYYRLRQVFISGSSAYSTVVKISTVTENLAMLATASTSYVSPWETLGAVNDGFTPLHSNDKSNGAYGNWYNPDSLQWVAYEWPANSVIDKVDIYWFDDGGGVRTPTTAYLEYRNDSGWVRVADVPLVKDAFNQVPLNGLNTSRLRVVMKNNVESTGILEFRVWGYYSLPAAERLIVLYKDPSYNKL</sequence>
<protein>
    <submittedName>
        <fullName evidence="2">Polymer-forming cytoskeletal protein</fullName>
    </submittedName>
</protein>
<evidence type="ECO:0000256" key="1">
    <source>
        <dbReference type="SAM" id="SignalP"/>
    </source>
</evidence>
<feature type="chain" id="PRO_5020320681" evidence="1">
    <location>
        <begin position="21"/>
        <end position="1025"/>
    </location>
</feature>
<name>A0A4V4H0X3_9BACT</name>
<dbReference type="Gene3D" id="2.60.120.260">
    <property type="entry name" value="Galactose-binding domain-like"/>
    <property type="match status" value="2"/>
</dbReference>
<comment type="caution">
    <text evidence="2">The sequence shown here is derived from an EMBL/GenBank/DDBJ whole genome shotgun (WGS) entry which is preliminary data.</text>
</comment>
<dbReference type="InterPro" id="IPR045690">
    <property type="entry name" value="DUF6055"/>
</dbReference>
<keyword evidence="3" id="KW-1185">Reference proteome</keyword>
<evidence type="ECO:0000313" key="2">
    <source>
        <dbReference type="EMBL" id="THU38246.1"/>
    </source>
</evidence>
<dbReference type="Pfam" id="PF19527">
    <property type="entry name" value="DUF6055"/>
    <property type="match status" value="1"/>
</dbReference>
<dbReference type="AlphaFoldDB" id="A0A4V4H0X3"/>
<gene>
    <name evidence="2" type="ORF">FAM09_16345</name>
</gene>
<feature type="signal peptide" evidence="1">
    <location>
        <begin position="1"/>
        <end position="20"/>
    </location>
</feature>
<dbReference type="EMBL" id="STFF01000004">
    <property type="protein sequence ID" value="THU38246.1"/>
    <property type="molecule type" value="Genomic_DNA"/>
</dbReference>
<accession>A0A4V4H0X3</accession>
<dbReference type="Proteomes" id="UP000306918">
    <property type="component" value="Unassembled WGS sequence"/>
</dbReference>
<dbReference type="RefSeq" id="WP_136578202.1">
    <property type="nucleotide sequence ID" value="NZ_STFF01000004.1"/>
</dbReference>
<evidence type="ECO:0000313" key="3">
    <source>
        <dbReference type="Proteomes" id="UP000306918"/>
    </source>
</evidence>
<organism evidence="2 3">
    <name type="scientific">Niastella caeni</name>
    <dbReference type="NCBI Taxonomy" id="2569763"/>
    <lineage>
        <taxon>Bacteria</taxon>
        <taxon>Pseudomonadati</taxon>
        <taxon>Bacteroidota</taxon>
        <taxon>Chitinophagia</taxon>
        <taxon>Chitinophagales</taxon>
        <taxon>Chitinophagaceae</taxon>
        <taxon>Niastella</taxon>
    </lineage>
</organism>
<keyword evidence="1" id="KW-0732">Signal</keyword>
<dbReference type="SUPFAM" id="SSF51161">
    <property type="entry name" value="Trimeric LpxA-like enzymes"/>
    <property type="match status" value="1"/>
</dbReference>
<dbReference type="Gene3D" id="2.160.10.10">
    <property type="entry name" value="Hexapeptide repeat proteins"/>
    <property type="match status" value="1"/>
</dbReference>
<dbReference type="OrthoDB" id="9802005at2"/>
<reference evidence="2 3" key="1">
    <citation type="submission" date="2019-04" db="EMBL/GenBank/DDBJ databases">
        <title>Niastella caeni sp. nov., isolated from activated sludge.</title>
        <authorList>
            <person name="Sheng M."/>
        </authorList>
    </citation>
    <scope>NUCLEOTIDE SEQUENCE [LARGE SCALE GENOMIC DNA]</scope>
    <source>
        <strain evidence="2 3">HX-2-15</strain>
    </source>
</reference>